<feature type="domain" description="Ribulose bisphosphate carboxylase large subunit C-terminal" evidence="2">
    <location>
        <begin position="155"/>
        <end position="434"/>
    </location>
</feature>
<dbReference type="PANTHER" id="PTHR42704:SF17">
    <property type="entry name" value="RIBULOSE BISPHOSPHATE CARBOXYLASE LARGE CHAIN"/>
    <property type="match status" value="1"/>
</dbReference>
<reference evidence="4 5" key="1">
    <citation type="submission" date="2019-08" db="EMBL/GenBank/DDBJ databases">
        <title>In-depth cultivation of the pig gut microbiome towards novel bacterial diversity and tailored functional studies.</title>
        <authorList>
            <person name="Wylensek D."/>
            <person name="Hitch T.C.A."/>
            <person name="Clavel T."/>
        </authorList>
    </citation>
    <scope>NUCLEOTIDE SEQUENCE [LARGE SCALE GENOMIC DNA]</scope>
    <source>
        <strain evidence="4 5">Oil+RF-744-WCA-WT-13</strain>
    </source>
</reference>
<dbReference type="InterPro" id="IPR036376">
    <property type="entry name" value="RuBisCO_lsu_C_sf"/>
</dbReference>
<dbReference type="RefSeq" id="WP_154458476.1">
    <property type="nucleotide sequence ID" value="NZ_VUMV01000007.1"/>
</dbReference>
<dbReference type="SUPFAM" id="SSF51649">
    <property type="entry name" value="RuBisCo, C-terminal domain"/>
    <property type="match status" value="1"/>
</dbReference>
<name>A0A7X2P995_9FIRM</name>
<dbReference type="EMBL" id="VUMV01000007">
    <property type="protein sequence ID" value="MST82564.1"/>
    <property type="molecule type" value="Genomic_DNA"/>
</dbReference>
<dbReference type="InterPro" id="IPR036422">
    <property type="entry name" value="RuBisCO_lsu_N_sf"/>
</dbReference>
<dbReference type="Pfam" id="PF02788">
    <property type="entry name" value="RuBisCO_large_N"/>
    <property type="match status" value="1"/>
</dbReference>
<evidence type="ECO:0000256" key="1">
    <source>
        <dbReference type="RuleBase" id="RU003834"/>
    </source>
</evidence>
<dbReference type="GO" id="GO:0015977">
    <property type="term" value="P:carbon fixation"/>
    <property type="evidence" value="ECO:0007669"/>
    <property type="project" value="InterPro"/>
</dbReference>
<dbReference type="CDD" id="cd08205">
    <property type="entry name" value="RuBisCO_IV_RLP"/>
    <property type="match status" value="1"/>
</dbReference>
<dbReference type="SFLD" id="SFLDG00301">
    <property type="entry name" value="RuBisCO-like_proteins"/>
    <property type="match status" value="1"/>
</dbReference>
<dbReference type="Gene3D" id="3.20.20.110">
    <property type="entry name" value="Ribulose bisphosphate carboxylase, large subunit, C-terminal domain"/>
    <property type="match status" value="1"/>
</dbReference>
<comment type="similarity">
    <text evidence="1">Belongs to the RuBisCO large chain family.</text>
</comment>
<evidence type="ECO:0000259" key="2">
    <source>
        <dbReference type="Pfam" id="PF00016"/>
    </source>
</evidence>
<accession>A0A7X2P995</accession>
<dbReference type="InterPro" id="IPR017443">
    <property type="entry name" value="RuBisCO_lsu_fd_N"/>
</dbReference>
<comment type="caution">
    <text evidence="4">The sequence shown here is derived from an EMBL/GenBank/DDBJ whole genome shotgun (WGS) entry which is preliminary data.</text>
</comment>
<dbReference type="GO" id="GO:0016984">
    <property type="term" value="F:ribulose-bisphosphate carboxylase activity"/>
    <property type="evidence" value="ECO:0007669"/>
    <property type="project" value="InterPro"/>
</dbReference>
<organism evidence="4 5">
    <name type="scientific">Bilifractor porci</name>
    <dbReference type="NCBI Taxonomy" id="2606636"/>
    <lineage>
        <taxon>Bacteria</taxon>
        <taxon>Bacillati</taxon>
        <taxon>Bacillota</taxon>
        <taxon>Clostridia</taxon>
        <taxon>Lachnospirales</taxon>
        <taxon>Lachnospiraceae</taxon>
        <taxon>Bilifractor</taxon>
    </lineage>
</organism>
<dbReference type="Proteomes" id="UP000466864">
    <property type="component" value="Unassembled WGS sequence"/>
</dbReference>
<sequence length="448" mass="49243">MIQQNRMYGTLLNPLYEGVDLDDLLVATYLIGCHRDEDVVVKMNSIGIEQTTGSWADVPAETDEVRAKYASKVIGIYEVPAYENQTDLNNAVQADGYRWFVVRIGYPVANVEDNMPLLIGTIAGNIMSMPYLKLLDIDFPEKFVKSFQGPKFGLEGIRKILGVYNRPLLNNMIKPCTGYTPEVGAKLFYEAAAGGVDVIKDDELIGANRSFNKLADRVKMNMDAAHRAEDIKHEKTLYACNITDEVSRLKENAMTVIENGGNCIMVDVHGVGYSAVRMLAEDPDITVPILGHSCFNGAFTASPYQGMSSKVVTKICRIVGCDIYLTQPPYGKFDNTFDNYIENIITAKAKMYDVKPMLPFVGGGVVPGLVPKFMHDAGNDILLGVGAGIHAHPMGPQAGARAFREAIDACMNDVPLREAAKTGSKELKMSVEKWGIYGEDHSKNLYAI</sequence>
<dbReference type="PANTHER" id="PTHR42704">
    <property type="entry name" value="RIBULOSE BISPHOSPHATE CARBOXYLASE"/>
    <property type="match status" value="1"/>
</dbReference>
<dbReference type="Gene3D" id="3.30.70.150">
    <property type="entry name" value="RuBisCO large subunit, N-terminal domain"/>
    <property type="match status" value="1"/>
</dbReference>
<dbReference type="SUPFAM" id="SSF54966">
    <property type="entry name" value="RuBisCO, large subunit, small (N-terminal) domain"/>
    <property type="match status" value="1"/>
</dbReference>
<evidence type="ECO:0000313" key="5">
    <source>
        <dbReference type="Proteomes" id="UP000466864"/>
    </source>
</evidence>
<dbReference type="AlphaFoldDB" id="A0A7X2P995"/>
<feature type="domain" description="Ribulose bisphosphate carboxylase large subunit ferrodoxin-like N-terminal" evidence="3">
    <location>
        <begin position="23"/>
        <end position="143"/>
    </location>
</feature>
<gene>
    <name evidence="4" type="ORF">FYJ60_09570</name>
</gene>
<dbReference type="SFLD" id="SFLDS00014">
    <property type="entry name" value="RuBisCO"/>
    <property type="match status" value="1"/>
</dbReference>
<evidence type="ECO:0000259" key="3">
    <source>
        <dbReference type="Pfam" id="PF02788"/>
    </source>
</evidence>
<protein>
    <submittedName>
        <fullName evidence="4">Ribulose 1,5-bisphosphate carboxylase</fullName>
    </submittedName>
</protein>
<dbReference type="GO" id="GO:0000287">
    <property type="term" value="F:magnesium ion binding"/>
    <property type="evidence" value="ECO:0007669"/>
    <property type="project" value="InterPro"/>
</dbReference>
<evidence type="ECO:0000313" key="4">
    <source>
        <dbReference type="EMBL" id="MST82564.1"/>
    </source>
</evidence>
<keyword evidence="5" id="KW-1185">Reference proteome</keyword>
<dbReference type="InterPro" id="IPR000685">
    <property type="entry name" value="RuBisCO_lsu_C"/>
</dbReference>
<dbReference type="InterPro" id="IPR033966">
    <property type="entry name" value="RuBisCO"/>
</dbReference>
<dbReference type="Pfam" id="PF00016">
    <property type="entry name" value="RuBisCO_large"/>
    <property type="match status" value="1"/>
</dbReference>
<proteinExistence type="inferred from homology"/>